<accession>T0PU43</accession>
<feature type="non-terminal residue" evidence="1">
    <location>
        <position position="161"/>
    </location>
</feature>
<protein>
    <submittedName>
        <fullName evidence="1">Uncharacterized protein</fullName>
    </submittedName>
</protein>
<dbReference type="Proteomes" id="UP000030762">
    <property type="component" value="Unassembled WGS sequence"/>
</dbReference>
<gene>
    <name evidence="1" type="ORF">SDRG_13175</name>
</gene>
<evidence type="ECO:0000313" key="1">
    <source>
        <dbReference type="EMBL" id="EQC29019.1"/>
    </source>
</evidence>
<organism evidence="1 2">
    <name type="scientific">Saprolegnia diclina (strain VS20)</name>
    <dbReference type="NCBI Taxonomy" id="1156394"/>
    <lineage>
        <taxon>Eukaryota</taxon>
        <taxon>Sar</taxon>
        <taxon>Stramenopiles</taxon>
        <taxon>Oomycota</taxon>
        <taxon>Saprolegniomycetes</taxon>
        <taxon>Saprolegniales</taxon>
        <taxon>Saprolegniaceae</taxon>
        <taxon>Saprolegnia</taxon>
    </lineage>
</organism>
<feature type="non-terminal residue" evidence="1">
    <location>
        <position position="1"/>
    </location>
</feature>
<keyword evidence="2" id="KW-1185">Reference proteome</keyword>
<dbReference type="GeneID" id="19953902"/>
<dbReference type="VEuPathDB" id="FungiDB:SDRG_13175"/>
<name>T0PU43_SAPDV</name>
<dbReference type="AlphaFoldDB" id="T0PU43"/>
<sequence>VYHVPFVPSLAALQRDIREALLQILVNTTSLAALDYGSLDLMSSMSPVPKRLDRNTYLCAGGNPVCGEVPSAFNFSIGLSQFAGADTACYSSFNEWVWPSPMQAIFSVIGSGIALDPTTLIPVACAAEAVVPSQCLAFLDSVSTFVSKYFTAKFLESYRAQ</sequence>
<dbReference type="InParanoid" id="T0PU43"/>
<proteinExistence type="predicted"/>
<dbReference type="RefSeq" id="XP_008617478.1">
    <property type="nucleotide sequence ID" value="XM_008619256.1"/>
</dbReference>
<dbReference type="EMBL" id="JH767188">
    <property type="protein sequence ID" value="EQC29019.1"/>
    <property type="molecule type" value="Genomic_DNA"/>
</dbReference>
<evidence type="ECO:0000313" key="2">
    <source>
        <dbReference type="Proteomes" id="UP000030762"/>
    </source>
</evidence>
<reference evidence="1 2" key="1">
    <citation type="submission" date="2012-04" db="EMBL/GenBank/DDBJ databases">
        <title>The Genome Sequence of Saprolegnia declina VS20.</title>
        <authorList>
            <consortium name="The Broad Institute Genome Sequencing Platform"/>
            <person name="Russ C."/>
            <person name="Nusbaum C."/>
            <person name="Tyler B."/>
            <person name="van West P."/>
            <person name="Dieguez-Uribeondo J."/>
            <person name="de Bruijn I."/>
            <person name="Tripathy S."/>
            <person name="Jiang R."/>
            <person name="Young S.K."/>
            <person name="Zeng Q."/>
            <person name="Gargeya S."/>
            <person name="Fitzgerald M."/>
            <person name="Haas B."/>
            <person name="Abouelleil A."/>
            <person name="Alvarado L."/>
            <person name="Arachchi H.M."/>
            <person name="Berlin A."/>
            <person name="Chapman S.B."/>
            <person name="Goldberg J."/>
            <person name="Griggs A."/>
            <person name="Gujja S."/>
            <person name="Hansen M."/>
            <person name="Howarth C."/>
            <person name="Imamovic A."/>
            <person name="Larimer J."/>
            <person name="McCowen C."/>
            <person name="Montmayeur A."/>
            <person name="Murphy C."/>
            <person name="Neiman D."/>
            <person name="Pearson M."/>
            <person name="Priest M."/>
            <person name="Roberts A."/>
            <person name="Saif S."/>
            <person name="Shea T."/>
            <person name="Sisk P."/>
            <person name="Sykes S."/>
            <person name="Wortman J."/>
            <person name="Nusbaum C."/>
            <person name="Birren B."/>
        </authorList>
    </citation>
    <scope>NUCLEOTIDE SEQUENCE [LARGE SCALE GENOMIC DNA]</scope>
    <source>
        <strain evidence="1 2">VS20</strain>
    </source>
</reference>